<feature type="compositionally biased region" description="Basic residues" evidence="5">
    <location>
        <begin position="90"/>
        <end position="106"/>
    </location>
</feature>
<feature type="compositionally biased region" description="Basic and acidic residues" evidence="5">
    <location>
        <begin position="129"/>
        <end position="142"/>
    </location>
</feature>
<reference evidence="8 9" key="1">
    <citation type="submission" date="2014-03" db="EMBL/GenBank/DDBJ databases">
        <title>Genomics of Bifidobacteria.</title>
        <authorList>
            <person name="Ventura M."/>
            <person name="Milani C."/>
            <person name="Lugli G.A."/>
        </authorList>
    </citation>
    <scope>NUCLEOTIDE SEQUENCE [LARGE SCALE GENOMIC DNA]</scope>
    <source>
        <strain evidence="8 9">DSM 21395</strain>
    </source>
</reference>
<gene>
    <name evidence="8" type="ORF">BMON_0573</name>
</gene>
<evidence type="ECO:0000313" key="8">
    <source>
        <dbReference type="EMBL" id="KFI77017.1"/>
    </source>
</evidence>
<protein>
    <recommendedName>
        <fullName evidence="3">Regulatory protein RecX</fullName>
    </recommendedName>
</protein>
<comment type="similarity">
    <text evidence="2">Belongs to the RecX family.</text>
</comment>
<dbReference type="Pfam" id="PF02631">
    <property type="entry name" value="RecX_HTH2"/>
    <property type="match status" value="1"/>
</dbReference>
<dbReference type="GO" id="GO:0005737">
    <property type="term" value="C:cytoplasm"/>
    <property type="evidence" value="ECO:0007669"/>
    <property type="project" value="UniProtKB-SubCell"/>
</dbReference>
<dbReference type="PANTHER" id="PTHR33602">
    <property type="entry name" value="REGULATORY PROTEIN RECX FAMILY PROTEIN"/>
    <property type="match status" value="1"/>
</dbReference>
<sequence>MLSAEEFLNRHPPTIAPPVPPDAVEPVGSTPTADGGVADRCAGADGHHEDGGGDAASVRRDQGMHVASFGAAPRDDDAREGGAASDSRRFGRSRRPGHAAHAKRRGRDGGFGRGIRRRDNGRGPAFTRSVDDARAGRDDAASTRDASGDGASRDDVDEVLERCRQAALTLLDAAPRASGALRDRLLAKGHEQAVVDDVIARLTRVDLLDDERYARTLIGYCADRMYGERGVMREMRRKGVGRELAERLVREAAQEGVFVDAAWELGRSIAQKTEGLDPQVRRRRFWSAAGRRGHDVATVHEVQHGIFDAH</sequence>
<comment type="subcellular location">
    <subcellularLocation>
        <location evidence="1">Cytoplasm</location>
    </subcellularLocation>
</comment>
<dbReference type="PANTHER" id="PTHR33602:SF1">
    <property type="entry name" value="REGULATORY PROTEIN RECX FAMILY PROTEIN"/>
    <property type="match status" value="1"/>
</dbReference>
<dbReference type="Proteomes" id="UP000029082">
    <property type="component" value="Unassembled WGS sequence"/>
</dbReference>
<dbReference type="STRING" id="1437603.GCA_000771525_00182"/>
<dbReference type="Pfam" id="PF21982">
    <property type="entry name" value="RecX_HTH1"/>
    <property type="match status" value="1"/>
</dbReference>
<proteinExistence type="inferred from homology"/>
<evidence type="ECO:0000256" key="3">
    <source>
        <dbReference type="ARBA" id="ARBA00018111"/>
    </source>
</evidence>
<feature type="domain" description="RecX second three-helical" evidence="6">
    <location>
        <begin position="209"/>
        <end position="246"/>
    </location>
</feature>
<feature type="compositionally biased region" description="Pro residues" evidence="5">
    <location>
        <begin position="14"/>
        <end position="23"/>
    </location>
</feature>
<evidence type="ECO:0000259" key="6">
    <source>
        <dbReference type="Pfam" id="PF02631"/>
    </source>
</evidence>
<organism evidence="8 9">
    <name type="scientific">Bifidobacterium mongoliense DSM 21395</name>
    <dbReference type="NCBI Taxonomy" id="1437603"/>
    <lineage>
        <taxon>Bacteria</taxon>
        <taxon>Bacillati</taxon>
        <taxon>Actinomycetota</taxon>
        <taxon>Actinomycetes</taxon>
        <taxon>Bifidobacteriales</taxon>
        <taxon>Bifidobacteriaceae</taxon>
        <taxon>Bifidobacterium</taxon>
    </lineage>
</organism>
<dbReference type="GeneID" id="99863766"/>
<dbReference type="InterPro" id="IPR053926">
    <property type="entry name" value="RecX_HTH_1st"/>
</dbReference>
<comment type="caution">
    <text evidence="8">The sequence shown here is derived from an EMBL/GenBank/DDBJ whole genome shotgun (WGS) entry which is preliminary data.</text>
</comment>
<accession>A0A087C167</accession>
<dbReference type="InterPro" id="IPR053924">
    <property type="entry name" value="RecX_HTH_2nd"/>
</dbReference>
<evidence type="ECO:0000256" key="1">
    <source>
        <dbReference type="ARBA" id="ARBA00004496"/>
    </source>
</evidence>
<evidence type="ECO:0000256" key="2">
    <source>
        <dbReference type="ARBA" id="ARBA00009695"/>
    </source>
</evidence>
<dbReference type="EMBL" id="JGZE01000010">
    <property type="protein sequence ID" value="KFI77017.1"/>
    <property type="molecule type" value="Genomic_DNA"/>
</dbReference>
<dbReference type="InterPro" id="IPR003783">
    <property type="entry name" value="Regulatory_RecX"/>
</dbReference>
<dbReference type="Gene3D" id="1.10.10.10">
    <property type="entry name" value="Winged helix-like DNA-binding domain superfamily/Winged helix DNA-binding domain"/>
    <property type="match status" value="2"/>
</dbReference>
<dbReference type="eggNOG" id="COG2137">
    <property type="taxonomic scope" value="Bacteria"/>
</dbReference>
<dbReference type="AlphaFoldDB" id="A0A087C167"/>
<evidence type="ECO:0000256" key="4">
    <source>
        <dbReference type="ARBA" id="ARBA00022490"/>
    </source>
</evidence>
<dbReference type="InterPro" id="IPR036388">
    <property type="entry name" value="WH-like_DNA-bd_sf"/>
</dbReference>
<feature type="domain" description="RecX first three-helical" evidence="7">
    <location>
        <begin position="163"/>
        <end position="202"/>
    </location>
</feature>
<keyword evidence="4" id="KW-0963">Cytoplasm</keyword>
<evidence type="ECO:0000313" key="9">
    <source>
        <dbReference type="Proteomes" id="UP000029082"/>
    </source>
</evidence>
<keyword evidence="9" id="KW-1185">Reference proteome</keyword>
<evidence type="ECO:0000259" key="7">
    <source>
        <dbReference type="Pfam" id="PF21982"/>
    </source>
</evidence>
<evidence type="ECO:0000256" key="5">
    <source>
        <dbReference type="SAM" id="MobiDB-lite"/>
    </source>
</evidence>
<name>A0A087C167_9BIFI</name>
<feature type="compositionally biased region" description="Basic and acidic residues" evidence="5">
    <location>
        <begin position="45"/>
        <end position="63"/>
    </location>
</feature>
<dbReference type="GO" id="GO:0006282">
    <property type="term" value="P:regulation of DNA repair"/>
    <property type="evidence" value="ECO:0007669"/>
    <property type="project" value="InterPro"/>
</dbReference>
<dbReference type="RefSeq" id="WP_237745326.1">
    <property type="nucleotide sequence ID" value="NZ_JDUO01000001.1"/>
</dbReference>
<feature type="region of interest" description="Disordered" evidence="5">
    <location>
        <begin position="1"/>
        <end position="156"/>
    </location>
</feature>